<feature type="region of interest" description="Disordered" evidence="1">
    <location>
        <begin position="119"/>
        <end position="168"/>
    </location>
</feature>
<dbReference type="AlphaFoldDB" id="D5AC14"/>
<evidence type="ECO:0000256" key="1">
    <source>
        <dbReference type="SAM" id="MobiDB-lite"/>
    </source>
</evidence>
<feature type="region of interest" description="Disordered" evidence="1">
    <location>
        <begin position="49"/>
        <end position="81"/>
    </location>
</feature>
<feature type="compositionally biased region" description="Basic residues" evidence="1">
    <location>
        <begin position="49"/>
        <end position="58"/>
    </location>
</feature>
<dbReference type="OMA" id="LIMHREL"/>
<dbReference type="EMBL" id="BT123784">
    <property type="protein sequence ID" value="ADE77083.1"/>
    <property type="molecule type" value="mRNA"/>
</dbReference>
<organism evidence="2">
    <name type="scientific">Picea sitchensis</name>
    <name type="common">Sitka spruce</name>
    <name type="synonym">Pinus sitchensis</name>
    <dbReference type="NCBI Taxonomy" id="3332"/>
    <lineage>
        <taxon>Eukaryota</taxon>
        <taxon>Viridiplantae</taxon>
        <taxon>Streptophyta</taxon>
        <taxon>Embryophyta</taxon>
        <taxon>Tracheophyta</taxon>
        <taxon>Spermatophyta</taxon>
        <taxon>Pinopsida</taxon>
        <taxon>Pinidae</taxon>
        <taxon>Conifers I</taxon>
        <taxon>Pinales</taxon>
        <taxon>Pinaceae</taxon>
        <taxon>Picea</taxon>
    </lineage>
</organism>
<dbReference type="InterPro" id="IPR012438">
    <property type="entry name" value="DUF1639"/>
</dbReference>
<evidence type="ECO:0000313" key="2">
    <source>
        <dbReference type="EMBL" id="ADE77083.1"/>
    </source>
</evidence>
<reference evidence="2" key="1">
    <citation type="submission" date="2010-04" db="EMBL/GenBank/DDBJ databases">
        <authorList>
            <person name="Reid K.E."/>
            <person name="Liao N."/>
            <person name="Chan S."/>
            <person name="Docking R."/>
            <person name="Taylor G."/>
            <person name="Moore R."/>
            <person name="Mayo M."/>
            <person name="Munro S."/>
            <person name="King J."/>
            <person name="Yanchuk A."/>
            <person name="Holt R."/>
            <person name="Jones S."/>
            <person name="Marra M."/>
            <person name="Ritland C.E."/>
            <person name="Ritland K."/>
            <person name="Bohlmann J."/>
        </authorList>
    </citation>
    <scope>NUCLEOTIDE SEQUENCE</scope>
    <source>
        <tissue evidence="2">Bud</tissue>
    </source>
</reference>
<protein>
    <submittedName>
        <fullName evidence="2">Uncharacterized protein</fullName>
    </submittedName>
</protein>
<feature type="compositionally biased region" description="Basic and acidic residues" evidence="1">
    <location>
        <begin position="64"/>
        <end position="76"/>
    </location>
</feature>
<name>D5AC14_PICSI</name>
<accession>D5AC14</accession>
<dbReference type="Pfam" id="PF07797">
    <property type="entry name" value="DUF1639"/>
    <property type="match status" value="1"/>
</dbReference>
<sequence>MGEEANLIMHRELSFMEQSHGHMLKRIFRDINGKRTTDESCAKESLYKQRSKVKKSLHHQQMSSEKKLRENEPEKKRTCKAALSGSAVGEVYMRRCKQQNAQTNSGFNSRRQQDILSQCKKQTAKLEQPVNRRRKQMPRSFSDKKREKQGTTSQKKKGYSDMMSPPDRLTGKCLKRSCQMSQGVGQEEPQPLPLILPKLQLVLTRKEIHEDWIKITGRKYTGKPKKSTLVQKGLGLCTTLTRPSSIGYLNEP</sequence>
<proteinExistence type="evidence at transcript level"/>